<keyword evidence="1" id="KW-0472">Membrane</keyword>
<accession>A0A7D4TPI2</accession>
<feature type="transmembrane region" description="Helical" evidence="1">
    <location>
        <begin position="305"/>
        <end position="327"/>
    </location>
</feature>
<feature type="transmembrane region" description="Helical" evidence="1">
    <location>
        <begin position="433"/>
        <end position="457"/>
    </location>
</feature>
<gene>
    <name evidence="2" type="ORF">HQM25_14100</name>
</gene>
<feature type="transmembrane region" description="Helical" evidence="1">
    <location>
        <begin position="511"/>
        <end position="528"/>
    </location>
</feature>
<feature type="transmembrane region" description="Helical" evidence="1">
    <location>
        <begin position="398"/>
        <end position="421"/>
    </location>
</feature>
<evidence type="ECO:0000256" key="1">
    <source>
        <dbReference type="SAM" id="Phobius"/>
    </source>
</evidence>
<evidence type="ECO:0000313" key="3">
    <source>
        <dbReference type="Proteomes" id="UP000502498"/>
    </source>
</evidence>
<evidence type="ECO:0000313" key="2">
    <source>
        <dbReference type="EMBL" id="QKJ20382.1"/>
    </source>
</evidence>
<feature type="transmembrane region" description="Helical" evidence="1">
    <location>
        <begin position="99"/>
        <end position="119"/>
    </location>
</feature>
<feature type="transmembrane region" description="Helical" evidence="1">
    <location>
        <begin position="140"/>
        <end position="168"/>
    </location>
</feature>
<sequence>MTATAATTSARAARASRPGNGFGAILRIQLRTGWKALAIWVVALIGGYLATVASIDSLYDSPEALQGYDDTVASDPAMAAINGTPYGADTLGGVVSNEFGFIAAIAIPLMGLLLVVRQTRAQEEIGMLELLRSRGVGARAPWTAAVLLALVALALVGGGMATVLVAYGEPADAALLYGASIAGLGAVFAGIATLVGQLLRRSGSVTGVGILVLGVAYVTRAAGDVRDNGWKWLSPLAWQQETRPFADDARVWPLLLALGVAAVLIAAGLTLVGGRDLGSAMVASRPGPARAGGLTRSTWGLALRAHASAGAAWISGSIAVGVIFGAFTDDIAEAIAANPALSAVMGDGQATEAYVGITLMMLVLMAIGCLGQSLGRVRGEETGGRLEPTLARSVSRPGWLATHAVWMVVFPLLALLAGAAGLALTADGEVDDIVVSAVAYVPAVLVALGIAVALFGLLPRLTGLIWLVLGYIAFVAILGGTLDLPDWAMNLSPVSAIGTLPVDEVDATVEWLLVGIAVVLLAAGFVGLRRRDIPR</sequence>
<protein>
    <recommendedName>
        <fullName evidence="4">Polyketide antibiotic transporter</fullName>
    </recommendedName>
</protein>
<feature type="transmembrane region" description="Helical" evidence="1">
    <location>
        <begin position="37"/>
        <end position="55"/>
    </location>
</feature>
<feature type="transmembrane region" description="Helical" evidence="1">
    <location>
        <begin position="203"/>
        <end position="223"/>
    </location>
</feature>
<feature type="transmembrane region" description="Helical" evidence="1">
    <location>
        <begin position="251"/>
        <end position="272"/>
    </location>
</feature>
<name>A0A7D4TPI2_9MICO</name>
<dbReference type="AlphaFoldDB" id="A0A7D4TPI2"/>
<keyword evidence="1" id="KW-1133">Transmembrane helix</keyword>
<evidence type="ECO:0008006" key="4">
    <source>
        <dbReference type="Google" id="ProtNLM"/>
    </source>
</evidence>
<keyword evidence="1" id="KW-0812">Transmembrane</keyword>
<dbReference type="RefSeq" id="WP_172990807.1">
    <property type="nucleotide sequence ID" value="NZ_CP054038.1"/>
</dbReference>
<feature type="transmembrane region" description="Helical" evidence="1">
    <location>
        <begin position="353"/>
        <end position="377"/>
    </location>
</feature>
<feature type="transmembrane region" description="Helical" evidence="1">
    <location>
        <begin position="464"/>
        <end position="482"/>
    </location>
</feature>
<feature type="transmembrane region" description="Helical" evidence="1">
    <location>
        <begin position="174"/>
        <end position="196"/>
    </location>
</feature>
<reference evidence="2 3" key="1">
    <citation type="submission" date="2020-05" db="EMBL/GenBank/DDBJ databases">
        <title>Strain PA2F3 complete genome.</title>
        <authorList>
            <person name="Kim Y.-S."/>
            <person name="Kim S.-J."/>
            <person name="Jung H.-k."/>
            <person name="Kim S.-E."/>
            <person name="Kim K.-H."/>
        </authorList>
    </citation>
    <scope>NUCLEOTIDE SEQUENCE [LARGE SCALE GENOMIC DNA]</scope>
    <source>
        <strain evidence="2 3">PA2F3</strain>
    </source>
</reference>
<dbReference type="Proteomes" id="UP000502498">
    <property type="component" value="Chromosome"/>
</dbReference>
<dbReference type="EMBL" id="CP054038">
    <property type="protein sequence ID" value="QKJ20382.1"/>
    <property type="molecule type" value="Genomic_DNA"/>
</dbReference>
<proteinExistence type="predicted"/>
<organism evidence="2 3">
    <name type="scientific">Microbacterium hominis</name>
    <dbReference type="NCBI Taxonomy" id="162426"/>
    <lineage>
        <taxon>Bacteria</taxon>
        <taxon>Bacillati</taxon>
        <taxon>Actinomycetota</taxon>
        <taxon>Actinomycetes</taxon>
        <taxon>Micrococcales</taxon>
        <taxon>Microbacteriaceae</taxon>
        <taxon>Microbacterium</taxon>
    </lineage>
</organism>